<organism evidence="3 4">
    <name type="scientific">Solanum pinnatisectum</name>
    <name type="common">tansyleaf nightshade</name>
    <dbReference type="NCBI Taxonomy" id="50273"/>
    <lineage>
        <taxon>Eukaryota</taxon>
        <taxon>Viridiplantae</taxon>
        <taxon>Streptophyta</taxon>
        <taxon>Embryophyta</taxon>
        <taxon>Tracheophyta</taxon>
        <taxon>Spermatophyta</taxon>
        <taxon>Magnoliopsida</taxon>
        <taxon>eudicotyledons</taxon>
        <taxon>Gunneridae</taxon>
        <taxon>Pentapetalae</taxon>
        <taxon>asterids</taxon>
        <taxon>lamiids</taxon>
        <taxon>Solanales</taxon>
        <taxon>Solanaceae</taxon>
        <taxon>Solanoideae</taxon>
        <taxon>Solaneae</taxon>
        <taxon>Solanum</taxon>
    </lineage>
</organism>
<dbReference type="InterPro" id="IPR051091">
    <property type="entry name" value="O-Glucosyltr/Glycosyltrsf_90"/>
</dbReference>
<accession>A0AAV9KU46</accession>
<keyword evidence="1" id="KW-0812">Transmembrane</keyword>
<dbReference type="EMBL" id="JAWPEI010000009">
    <property type="protein sequence ID" value="KAK4716703.1"/>
    <property type="molecule type" value="Genomic_DNA"/>
</dbReference>
<dbReference type="SMART" id="SM00672">
    <property type="entry name" value="CAP10"/>
    <property type="match status" value="1"/>
</dbReference>
<evidence type="ECO:0000259" key="2">
    <source>
        <dbReference type="SMART" id="SM00672"/>
    </source>
</evidence>
<evidence type="ECO:0000313" key="4">
    <source>
        <dbReference type="Proteomes" id="UP001311915"/>
    </source>
</evidence>
<keyword evidence="1" id="KW-0472">Membrane</keyword>
<dbReference type="AlphaFoldDB" id="A0AAV9KU46"/>
<proteinExistence type="predicted"/>
<name>A0AAV9KU46_9SOLN</name>
<dbReference type="PANTHER" id="PTHR12203:SF74">
    <property type="entry name" value="GLYCOSYLTRANSFERASE"/>
    <property type="match status" value="1"/>
</dbReference>
<dbReference type="Proteomes" id="UP001311915">
    <property type="component" value="Unassembled WGS sequence"/>
</dbReference>
<feature type="transmembrane region" description="Helical" evidence="1">
    <location>
        <begin position="35"/>
        <end position="56"/>
    </location>
</feature>
<evidence type="ECO:0000313" key="3">
    <source>
        <dbReference type="EMBL" id="KAK4716703.1"/>
    </source>
</evidence>
<keyword evidence="1" id="KW-1133">Transmembrane helix</keyword>
<sequence>MKEELLNSFWNKSNNIISIVGAKWKYLKRVTTTTYVTLLLFLFLTITVSALSYVGWIDLFVQAKYSVHLKKKAESMVPSLVFIEPDKKVESQSMRPPILEYPLDCNAWNKTNTCPTTYPKSYKPLNPNNSTCPEYFRWIHEDLRHWKNTGITREMLEKSKKYAHFRLIILDGRIYIERYAKYSIETRHLFTMYGIVQLLRFYPGKLPNLEIMFDTDDRPVIPEREFRRPDSGPPPLFRYCSDWQSLDIVFPDWSFWGWGETNIRPWRSMLKNIKEGNKRSKWKDRIPFAYWRGNPLVSHVRKDLIKCNVTDKQNWDTLLYPQDWKNQSKIGYKESNIEDQCTHRYKIYVEGWAWSVSEKYIFACDSPTLYIESHFYDFFIRGMIPQQHYWPISDNDKCKSLKFAVQWGNNHTHKAEAIGKAGSEFIHEDMKMERVFDYIYHLLNEYAKLQRFDPIVPQDTTEICSESLACPLDGLWRKFMEEGLEKSPSYSDPCILPPPYDPQQLKTFVEQKVNATKQVRSWESEYWSSLNKNQ</sequence>
<comment type="caution">
    <text evidence="3">The sequence shown here is derived from an EMBL/GenBank/DDBJ whole genome shotgun (WGS) entry which is preliminary data.</text>
</comment>
<protein>
    <recommendedName>
        <fullName evidence="2">Glycosyl transferase CAP10 domain-containing protein</fullName>
    </recommendedName>
</protein>
<dbReference type="PANTHER" id="PTHR12203">
    <property type="entry name" value="KDEL LYS-ASP-GLU-LEU CONTAINING - RELATED"/>
    <property type="match status" value="1"/>
</dbReference>
<dbReference type="InterPro" id="IPR006598">
    <property type="entry name" value="CAP10"/>
</dbReference>
<dbReference type="Pfam" id="PF05686">
    <property type="entry name" value="Glyco_transf_90"/>
    <property type="match status" value="1"/>
</dbReference>
<evidence type="ECO:0000256" key="1">
    <source>
        <dbReference type="SAM" id="Phobius"/>
    </source>
</evidence>
<feature type="domain" description="Glycosyl transferase CAP10" evidence="2">
    <location>
        <begin position="205"/>
        <end position="453"/>
    </location>
</feature>
<keyword evidence="4" id="KW-1185">Reference proteome</keyword>
<gene>
    <name evidence="3" type="ORF">R3W88_015041</name>
</gene>
<reference evidence="3 4" key="1">
    <citation type="submission" date="2023-10" db="EMBL/GenBank/DDBJ databases">
        <title>Genome-Wide Identification Analysis in wild type Solanum Pinnatisectum Reveals Some Genes Defensing Phytophthora Infestans.</title>
        <authorList>
            <person name="Sun C."/>
        </authorList>
    </citation>
    <scope>NUCLEOTIDE SEQUENCE [LARGE SCALE GENOMIC DNA]</scope>
    <source>
        <strain evidence="3">LQN</strain>
        <tissue evidence="3">Leaf</tissue>
    </source>
</reference>